<dbReference type="EMBL" id="JADQDK010000001">
    <property type="protein sequence ID" value="MBW0137086.1"/>
    <property type="molecule type" value="Genomic_DNA"/>
</dbReference>
<gene>
    <name evidence="2" type="ORF">I4I81_22890</name>
</gene>
<proteinExistence type="predicted"/>
<evidence type="ECO:0000313" key="3">
    <source>
        <dbReference type="Proteomes" id="UP000694287"/>
    </source>
</evidence>
<evidence type="ECO:0000256" key="1">
    <source>
        <dbReference type="SAM" id="MobiDB-lite"/>
    </source>
</evidence>
<reference evidence="2 3" key="1">
    <citation type="submission" date="2020-11" db="EMBL/GenBank/DDBJ databases">
        <title>Pseudonocardia abyssalis sp. nov. and Pseudonocardia oceani sp. nov., description and phylogenomic analysis of two novel actinomycetes isolated from the deep Southern Ocean.</title>
        <authorList>
            <person name="Parra J."/>
        </authorList>
    </citation>
    <scope>NUCLEOTIDE SEQUENCE [LARGE SCALE GENOMIC DNA]</scope>
    <source>
        <strain evidence="2 3">KRD-168</strain>
    </source>
</reference>
<name>A0ABS6UXV5_9PSEU</name>
<sequence>MAPPVAARHRPRPRLDLPDPLGEEPARRLHEGTADMAGWRELGIYRAARPVPDGASCTTATSR</sequence>
<feature type="compositionally biased region" description="Basic and acidic residues" evidence="1">
    <location>
        <begin position="24"/>
        <end position="33"/>
    </location>
</feature>
<evidence type="ECO:0000313" key="2">
    <source>
        <dbReference type="EMBL" id="MBW0137086.1"/>
    </source>
</evidence>
<feature type="region of interest" description="Disordered" evidence="1">
    <location>
        <begin position="1"/>
        <end position="34"/>
    </location>
</feature>
<keyword evidence="3" id="KW-1185">Reference proteome</keyword>
<organism evidence="2 3">
    <name type="scientific">Pseudonocardia abyssalis</name>
    <dbReference type="NCBI Taxonomy" id="2792008"/>
    <lineage>
        <taxon>Bacteria</taxon>
        <taxon>Bacillati</taxon>
        <taxon>Actinomycetota</taxon>
        <taxon>Actinomycetes</taxon>
        <taxon>Pseudonocardiales</taxon>
        <taxon>Pseudonocardiaceae</taxon>
        <taxon>Pseudonocardia</taxon>
    </lineage>
</organism>
<protein>
    <submittedName>
        <fullName evidence="2">Uncharacterized protein</fullName>
    </submittedName>
</protein>
<dbReference type="Proteomes" id="UP000694287">
    <property type="component" value="Unassembled WGS sequence"/>
</dbReference>
<accession>A0ABS6UXV5</accession>
<dbReference type="RefSeq" id="WP_218616332.1">
    <property type="nucleotide sequence ID" value="NZ_JADQDK010000001.1"/>
</dbReference>
<comment type="caution">
    <text evidence="2">The sequence shown here is derived from an EMBL/GenBank/DDBJ whole genome shotgun (WGS) entry which is preliminary data.</text>
</comment>